<dbReference type="Pfam" id="PF01975">
    <property type="entry name" value="SurE"/>
    <property type="match status" value="1"/>
</dbReference>
<comment type="catalytic activity">
    <reaction evidence="1">
        <text>a ribonucleoside 5'-phosphate + H2O = a ribonucleoside + phosphate</text>
        <dbReference type="Rhea" id="RHEA:12484"/>
        <dbReference type="ChEBI" id="CHEBI:15377"/>
        <dbReference type="ChEBI" id="CHEBI:18254"/>
        <dbReference type="ChEBI" id="CHEBI:43474"/>
        <dbReference type="ChEBI" id="CHEBI:58043"/>
        <dbReference type="EC" id="3.1.3.5"/>
    </reaction>
</comment>
<dbReference type="Gene3D" id="3.40.1210.10">
    <property type="entry name" value="Survival protein SurE-like phosphatase/nucleotidase"/>
    <property type="match status" value="1"/>
</dbReference>
<evidence type="ECO:0000256" key="4">
    <source>
        <dbReference type="ARBA" id="ARBA00022723"/>
    </source>
</evidence>
<gene>
    <name evidence="7" type="ORF">GCM10023333_05250</name>
</gene>
<dbReference type="NCBIfam" id="TIGR00087">
    <property type="entry name" value="surE"/>
    <property type="match status" value="1"/>
</dbReference>
<sequence>MALLAQPASALNILLTNDDGFETPNIQALYQALKADGHDVVIAAPYVNQSGRSASLHFFNPVLPTSEDSEHGAVAAGAPGVGTAPDDPDQHYVDGTPATAVLYGIDVVAQARWGQYPDLVISGPNEGNNLGVMANHSGTIGATVTALYRGVPAIAVSGHSSSGRDGSHDKIAAATMKLIRQLGNDTPVLPAGLGITLNLPSLAEIDTDELSYAAAQIGVSAQYVPKFVTSLGDDPLVQGFFGEHAARLVGLPGIALGLQPQLDSLEDTASNAETGLVAEGIATISTLNVTYSGNRAQTGWVDLKLLGLSQ</sequence>
<evidence type="ECO:0000313" key="8">
    <source>
        <dbReference type="Proteomes" id="UP001499988"/>
    </source>
</evidence>
<comment type="caution">
    <text evidence="7">The sequence shown here is derived from an EMBL/GenBank/DDBJ whole genome shotgun (WGS) entry which is preliminary data.</text>
</comment>
<evidence type="ECO:0000256" key="1">
    <source>
        <dbReference type="ARBA" id="ARBA00000815"/>
    </source>
</evidence>
<feature type="domain" description="Survival protein SurE-like phosphatase/nucleotidase" evidence="6">
    <location>
        <begin position="13"/>
        <end position="208"/>
    </location>
</feature>
<reference evidence="8" key="1">
    <citation type="journal article" date="2019" name="Int. J. Syst. Evol. Microbiol.">
        <title>The Global Catalogue of Microorganisms (GCM) 10K type strain sequencing project: providing services to taxonomists for standard genome sequencing and annotation.</title>
        <authorList>
            <consortium name="The Broad Institute Genomics Platform"/>
            <consortium name="The Broad Institute Genome Sequencing Center for Infectious Disease"/>
            <person name="Wu L."/>
            <person name="Ma J."/>
        </authorList>
    </citation>
    <scope>NUCLEOTIDE SEQUENCE [LARGE SCALE GENOMIC DNA]</scope>
    <source>
        <strain evidence="8">JCM 18401</strain>
    </source>
</reference>
<accession>A0ABP9ECI4</accession>
<organism evidence="7 8">
    <name type="scientific">Ferrimonas pelagia</name>
    <dbReference type="NCBI Taxonomy" id="1177826"/>
    <lineage>
        <taxon>Bacteria</taxon>
        <taxon>Pseudomonadati</taxon>
        <taxon>Pseudomonadota</taxon>
        <taxon>Gammaproteobacteria</taxon>
        <taxon>Alteromonadales</taxon>
        <taxon>Ferrimonadaceae</taxon>
        <taxon>Ferrimonas</taxon>
    </lineage>
</organism>
<dbReference type="InterPro" id="IPR036523">
    <property type="entry name" value="SurE-like_sf"/>
</dbReference>
<keyword evidence="8" id="KW-1185">Reference proteome</keyword>
<keyword evidence="5" id="KW-0378">Hydrolase</keyword>
<dbReference type="PANTHER" id="PTHR30457">
    <property type="entry name" value="5'-NUCLEOTIDASE SURE"/>
    <property type="match status" value="1"/>
</dbReference>
<dbReference type="EC" id="3.1.3.5" evidence="3"/>
<proteinExistence type="inferred from homology"/>
<keyword evidence="4" id="KW-0479">Metal-binding</keyword>
<dbReference type="InterPro" id="IPR002828">
    <property type="entry name" value="SurE-like_Pase/nucleotidase"/>
</dbReference>
<name>A0ABP9ECI4_9GAMM</name>
<evidence type="ECO:0000259" key="6">
    <source>
        <dbReference type="Pfam" id="PF01975"/>
    </source>
</evidence>
<dbReference type="PANTHER" id="PTHR30457:SF0">
    <property type="entry name" value="PHOSPHATASE, PUTATIVE (AFU_ORTHOLOGUE AFUA_4G01070)-RELATED"/>
    <property type="match status" value="1"/>
</dbReference>
<protein>
    <recommendedName>
        <fullName evidence="3">5'-nucleotidase</fullName>
        <ecNumber evidence="3">3.1.3.5</ecNumber>
    </recommendedName>
</protein>
<evidence type="ECO:0000256" key="3">
    <source>
        <dbReference type="ARBA" id="ARBA00012643"/>
    </source>
</evidence>
<evidence type="ECO:0000313" key="7">
    <source>
        <dbReference type="EMBL" id="GAA4875001.1"/>
    </source>
</evidence>
<dbReference type="SUPFAM" id="SSF64167">
    <property type="entry name" value="SurE-like"/>
    <property type="match status" value="1"/>
</dbReference>
<dbReference type="EMBL" id="BAABJZ010000006">
    <property type="protein sequence ID" value="GAA4875001.1"/>
    <property type="molecule type" value="Genomic_DNA"/>
</dbReference>
<evidence type="ECO:0000256" key="5">
    <source>
        <dbReference type="ARBA" id="ARBA00022801"/>
    </source>
</evidence>
<comment type="similarity">
    <text evidence="2">Belongs to the SurE nucleotidase family.</text>
</comment>
<evidence type="ECO:0000256" key="2">
    <source>
        <dbReference type="ARBA" id="ARBA00011062"/>
    </source>
</evidence>
<dbReference type="InterPro" id="IPR030048">
    <property type="entry name" value="SurE"/>
</dbReference>
<dbReference type="Proteomes" id="UP001499988">
    <property type="component" value="Unassembled WGS sequence"/>
</dbReference>